<evidence type="ECO:0000256" key="2">
    <source>
        <dbReference type="ARBA" id="ARBA00022729"/>
    </source>
</evidence>
<protein>
    <submittedName>
        <fullName evidence="6">Leucine-rich repeat and immunoglobulin-like domain-containing nogo receptor-interacting protein 3</fullName>
    </submittedName>
</protein>
<feature type="chain" id="PRO_5027724086" evidence="4">
    <location>
        <begin position="21"/>
        <end position="303"/>
    </location>
</feature>
<dbReference type="GeneID" id="109461656"/>
<keyword evidence="5" id="KW-1185">Reference proteome</keyword>
<dbReference type="RefSeq" id="XP_019613597.1">
    <property type="nucleotide sequence ID" value="XM_019758038.1"/>
</dbReference>
<evidence type="ECO:0000256" key="4">
    <source>
        <dbReference type="SAM" id="SignalP"/>
    </source>
</evidence>
<dbReference type="KEGG" id="bbel:109461656"/>
<dbReference type="PROSITE" id="PS51450">
    <property type="entry name" value="LRR"/>
    <property type="match status" value="1"/>
</dbReference>
<dbReference type="InterPro" id="IPR050541">
    <property type="entry name" value="LRR_TM_domain-containing"/>
</dbReference>
<dbReference type="InterPro" id="IPR032675">
    <property type="entry name" value="LRR_dom_sf"/>
</dbReference>
<evidence type="ECO:0000256" key="1">
    <source>
        <dbReference type="ARBA" id="ARBA00022614"/>
    </source>
</evidence>
<dbReference type="Proteomes" id="UP000515135">
    <property type="component" value="Unplaced"/>
</dbReference>
<dbReference type="InterPro" id="IPR003591">
    <property type="entry name" value="Leu-rich_rpt_typical-subtyp"/>
</dbReference>
<dbReference type="SMART" id="SM00369">
    <property type="entry name" value="LRR_TYP"/>
    <property type="match status" value="3"/>
</dbReference>
<dbReference type="OrthoDB" id="9985976at2759"/>
<dbReference type="InterPro" id="IPR001611">
    <property type="entry name" value="Leu-rich_rpt"/>
</dbReference>
<dbReference type="GO" id="GO:0005886">
    <property type="term" value="C:plasma membrane"/>
    <property type="evidence" value="ECO:0007669"/>
    <property type="project" value="TreeGrafter"/>
</dbReference>
<dbReference type="Gene3D" id="3.80.10.10">
    <property type="entry name" value="Ribonuclease Inhibitor"/>
    <property type="match status" value="1"/>
</dbReference>
<gene>
    <name evidence="6" type="primary">LOC109461656</name>
</gene>
<dbReference type="InterPro" id="IPR025875">
    <property type="entry name" value="Leu-rich_rpt_4"/>
</dbReference>
<reference evidence="6" key="1">
    <citation type="submission" date="2025-08" db="UniProtKB">
        <authorList>
            <consortium name="RefSeq"/>
        </authorList>
    </citation>
    <scope>IDENTIFICATION</scope>
    <source>
        <tissue evidence="6">Gonad</tissue>
    </source>
</reference>
<keyword evidence="3" id="KW-0677">Repeat</keyword>
<evidence type="ECO:0000313" key="5">
    <source>
        <dbReference type="Proteomes" id="UP000515135"/>
    </source>
</evidence>
<accession>A0A6P4Y4I1</accession>
<keyword evidence="1" id="KW-0433">Leucine-rich repeat</keyword>
<dbReference type="PANTHER" id="PTHR24369:SF210">
    <property type="entry name" value="CHAOPTIN-RELATED"/>
    <property type="match status" value="1"/>
</dbReference>
<keyword evidence="2 4" id="KW-0732">Signal</keyword>
<name>A0A6P4Y4I1_BRABE</name>
<dbReference type="AlphaFoldDB" id="A0A6P4Y4I1"/>
<dbReference type="Pfam" id="PF12799">
    <property type="entry name" value="LRR_4"/>
    <property type="match status" value="1"/>
</dbReference>
<evidence type="ECO:0000313" key="6">
    <source>
        <dbReference type="RefSeq" id="XP_019613597.1"/>
    </source>
</evidence>
<proteinExistence type="predicted"/>
<sequence length="303" mass="33972">MAVSGLIIVMLGSLWTGCSCLSAECRVQKEKYSDTLWVYCSHLNLTTIPDDMPSNAGRFSAQYNSIRNVTCLPSLPRLQLLDLGMNSMESFSWMSLRNLPNLRFLYLTENRLRYVQFVGVIEHLPKLQTVDLSNNKLTSLSEYELGWPQVKEARIGWNPFHCDCDLLWLIDKLTCLQSCGEGDQTCCSSCAACFLVYSLRIGRFHCQSPSRLKRVPLSKASAQLQECREQTTPSTTNCLWIFHDVSVASNWTIKANQLVGLAQTMPTTILHITANNDTKCRPTECNITMAANPTEGSGHVKTS</sequence>
<organism evidence="5 6">
    <name type="scientific">Branchiostoma belcheri</name>
    <name type="common">Amphioxus</name>
    <dbReference type="NCBI Taxonomy" id="7741"/>
    <lineage>
        <taxon>Eukaryota</taxon>
        <taxon>Metazoa</taxon>
        <taxon>Chordata</taxon>
        <taxon>Cephalochordata</taxon>
        <taxon>Leptocardii</taxon>
        <taxon>Amphioxiformes</taxon>
        <taxon>Branchiostomatidae</taxon>
        <taxon>Branchiostoma</taxon>
    </lineage>
</organism>
<dbReference type="SUPFAM" id="SSF52058">
    <property type="entry name" value="L domain-like"/>
    <property type="match status" value="1"/>
</dbReference>
<feature type="signal peptide" evidence="4">
    <location>
        <begin position="1"/>
        <end position="20"/>
    </location>
</feature>
<evidence type="ECO:0000256" key="3">
    <source>
        <dbReference type="ARBA" id="ARBA00022737"/>
    </source>
</evidence>
<dbReference type="PANTHER" id="PTHR24369">
    <property type="entry name" value="ANTIGEN BSP, PUTATIVE-RELATED"/>
    <property type="match status" value="1"/>
</dbReference>